<dbReference type="AlphaFoldDB" id="A0A5C6ASN0"/>
<proteinExistence type="predicted"/>
<dbReference type="RefSeq" id="WP_146374503.1">
    <property type="nucleotide sequence ID" value="NZ_SJPP01000006.1"/>
</dbReference>
<sequence precursor="true">MQYRHAFWVIASRLILSTATQVAFAQKAPEVGYVFPPGGPAGSTIQVKLGGYDWTSDMEPFVIDSPVTLTISGPGSKMLVPQPPYWFGPKANSSKAFLIPREFPATFAIPTGTPPGLIFWQAANANGATKTGVLMVGHGAEILEDQHRLEPQRLPEFPVLVNGCIQRIEERDQYWFTLPESTWVTFELTARRLGSPLHGVLEIRNAKGMTVADAVDSEGVDTCVTFLAEAGERYQLSLHDIDFRGNRSYVYRLNATTGPRIVATIPACVQRGKTSEVELIGMGLRSREAKWESINTSVEIPATMQGNVFLATVSGSHGQVIEYSIPVSENSETVRGANGDQNHELTLPCGVTARFSDKRDQHRYQFRGRSDEPLRIAAESWRFGSKLDLSIAVVDSTGKEAAENDDLPGTTDAGLEFTPPADGIYTVVVTDTSSAQGKPSSIYRLSIEQPAATFALTIPQTASIPLGGEYNLPVNVKRIGGFDGAITLTVAGLPAGVSAPENIVVAPNKNEGKILLTSDMTSAVHASLITVAGTSTIGERRVIRTATAVAAGNPVARVASENEVSAMLLAVTMQPRAEVVPAHSGVSRTAHRGTTYPAEIFVTRKENFDGPVIVRMSAYQQRHRQGMNAADVTVPVGADRIIFPCFLPEWLETNRTSRMRMISITEVPDPQGNIRQLVNYKDDAISLSLEGALLKVTNPGREILAKPGDRIEIPIEILRSVKLPEAVRLELIVSKGLNGALRAEPLEVPAGKNHTVFEVFSKSDARLRGMRTFSIRGTALQQGKFPAVSQTVVKVFFEPSRAAE</sequence>
<keyword evidence="1" id="KW-0732">Signal</keyword>
<gene>
    <name evidence="2" type="ORF">CA54_61270</name>
</gene>
<organism evidence="2 3">
    <name type="scientific">Symmachiella macrocystis</name>
    <dbReference type="NCBI Taxonomy" id="2527985"/>
    <lineage>
        <taxon>Bacteria</taxon>
        <taxon>Pseudomonadati</taxon>
        <taxon>Planctomycetota</taxon>
        <taxon>Planctomycetia</taxon>
        <taxon>Planctomycetales</taxon>
        <taxon>Planctomycetaceae</taxon>
        <taxon>Symmachiella</taxon>
    </lineage>
</organism>
<feature type="signal peptide" evidence="1">
    <location>
        <begin position="1"/>
        <end position="25"/>
    </location>
</feature>
<comment type="caution">
    <text evidence="2">The sequence shown here is derived from an EMBL/GenBank/DDBJ whole genome shotgun (WGS) entry which is preliminary data.</text>
</comment>
<dbReference type="Gene3D" id="2.60.120.380">
    <property type="match status" value="1"/>
</dbReference>
<feature type="chain" id="PRO_5022663278" description="Peptidase C-terminal archaeal/bacterial domain-containing protein" evidence="1">
    <location>
        <begin position="26"/>
        <end position="804"/>
    </location>
</feature>
<dbReference type="Proteomes" id="UP000320735">
    <property type="component" value="Unassembled WGS sequence"/>
</dbReference>
<evidence type="ECO:0000313" key="3">
    <source>
        <dbReference type="Proteomes" id="UP000320735"/>
    </source>
</evidence>
<evidence type="ECO:0008006" key="4">
    <source>
        <dbReference type="Google" id="ProtNLM"/>
    </source>
</evidence>
<keyword evidence="3" id="KW-1185">Reference proteome</keyword>
<evidence type="ECO:0000313" key="2">
    <source>
        <dbReference type="EMBL" id="TWU03043.1"/>
    </source>
</evidence>
<accession>A0A5C6ASN0</accession>
<dbReference type="EMBL" id="SJPP01000006">
    <property type="protein sequence ID" value="TWU03043.1"/>
    <property type="molecule type" value="Genomic_DNA"/>
</dbReference>
<dbReference type="OrthoDB" id="174027at2"/>
<protein>
    <recommendedName>
        <fullName evidence="4">Peptidase C-terminal archaeal/bacterial domain-containing protein</fullName>
    </recommendedName>
</protein>
<evidence type="ECO:0000256" key="1">
    <source>
        <dbReference type="SAM" id="SignalP"/>
    </source>
</evidence>
<reference evidence="2 3" key="1">
    <citation type="submission" date="2019-02" db="EMBL/GenBank/DDBJ databases">
        <title>Deep-cultivation of Planctomycetes and their phenomic and genomic characterization uncovers novel biology.</title>
        <authorList>
            <person name="Wiegand S."/>
            <person name="Jogler M."/>
            <person name="Boedeker C."/>
            <person name="Pinto D."/>
            <person name="Vollmers J."/>
            <person name="Rivas-Marin E."/>
            <person name="Kohn T."/>
            <person name="Peeters S.H."/>
            <person name="Heuer A."/>
            <person name="Rast P."/>
            <person name="Oberbeckmann S."/>
            <person name="Bunk B."/>
            <person name="Jeske O."/>
            <person name="Meyerdierks A."/>
            <person name="Storesund J.E."/>
            <person name="Kallscheuer N."/>
            <person name="Luecker S."/>
            <person name="Lage O.M."/>
            <person name="Pohl T."/>
            <person name="Merkel B.J."/>
            <person name="Hornburger P."/>
            <person name="Mueller R.-W."/>
            <person name="Bruemmer F."/>
            <person name="Labrenz M."/>
            <person name="Spormann A.M."/>
            <person name="Op Den Camp H."/>
            <person name="Overmann J."/>
            <person name="Amann R."/>
            <person name="Jetten M.S.M."/>
            <person name="Mascher T."/>
            <person name="Medema M.H."/>
            <person name="Devos D.P."/>
            <person name="Kaster A.-K."/>
            <person name="Ovreas L."/>
            <person name="Rohde M."/>
            <person name="Galperin M.Y."/>
            <person name="Jogler C."/>
        </authorList>
    </citation>
    <scope>NUCLEOTIDE SEQUENCE [LARGE SCALE GENOMIC DNA]</scope>
    <source>
        <strain evidence="2 3">CA54</strain>
    </source>
</reference>
<name>A0A5C6ASN0_9PLAN</name>